<keyword evidence="2" id="KW-0067">ATP-binding</keyword>
<dbReference type="InterPro" id="IPR027417">
    <property type="entry name" value="P-loop_NTPase"/>
</dbReference>
<dbReference type="Pfam" id="PF13401">
    <property type="entry name" value="AAA_22"/>
    <property type="match status" value="1"/>
</dbReference>
<keyword evidence="2" id="KW-0547">Nucleotide-binding</keyword>
<dbReference type="EMBL" id="JANUGX010000003">
    <property type="protein sequence ID" value="MCS0588284.1"/>
    <property type="molecule type" value="Genomic_DNA"/>
</dbReference>
<keyword evidence="3" id="KW-1185">Reference proteome</keyword>
<protein>
    <submittedName>
        <fullName evidence="2">ATP-binding protein</fullName>
    </submittedName>
</protein>
<comment type="caution">
    <text evidence="2">The sequence shown here is derived from an EMBL/GenBank/DDBJ whole genome shotgun (WGS) entry which is preliminary data.</text>
</comment>
<organism evidence="2 3">
    <name type="scientific">Massilia norwichensis</name>
    <dbReference type="NCBI Taxonomy" id="1442366"/>
    <lineage>
        <taxon>Bacteria</taxon>
        <taxon>Pseudomonadati</taxon>
        <taxon>Pseudomonadota</taxon>
        <taxon>Betaproteobacteria</taxon>
        <taxon>Burkholderiales</taxon>
        <taxon>Oxalobacteraceae</taxon>
        <taxon>Telluria group</taxon>
        <taxon>Massilia</taxon>
    </lineage>
</organism>
<reference evidence="2 3" key="1">
    <citation type="submission" date="2022-08" db="EMBL/GenBank/DDBJ databases">
        <title>Reclassification of Massilia species as members of the genera Telluria, Duganella, Pseudoduganella, Mokoshia gen. nov. and Zemynaea gen. nov. using orthogonal and non-orthogonal genome-based approaches.</title>
        <authorList>
            <person name="Bowman J.P."/>
        </authorList>
    </citation>
    <scope>NUCLEOTIDE SEQUENCE [LARGE SCALE GENOMIC DNA]</scope>
    <source>
        <strain evidence="2 3">LMG 28164</strain>
    </source>
</reference>
<name>A0ABT2A264_9BURK</name>
<dbReference type="InterPro" id="IPR049945">
    <property type="entry name" value="AAA_22"/>
</dbReference>
<dbReference type="GO" id="GO:0005524">
    <property type="term" value="F:ATP binding"/>
    <property type="evidence" value="ECO:0007669"/>
    <property type="project" value="UniProtKB-KW"/>
</dbReference>
<proteinExistence type="predicted"/>
<gene>
    <name evidence="2" type="ORF">NX782_03600</name>
</gene>
<feature type="domain" description="ORC1/DEAH AAA+ ATPase" evidence="1">
    <location>
        <begin position="46"/>
        <end position="176"/>
    </location>
</feature>
<dbReference type="SUPFAM" id="SSF52540">
    <property type="entry name" value="P-loop containing nucleoside triphosphate hydrolases"/>
    <property type="match status" value="1"/>
</dbReference>
<evidence type="ECO:0000259" key="1">
    <source>
        <dbReference type="Pfam" id="PF13401"/>
    </source>
</evidence>
<dbReference type="RefSeq" id="WP_258844099.1">
    <property type="nucleotide sequence ID" value="NZ_JANUGX010000003.1"/>
</dbReference>
<accession>A0ABT2A264</accession>
<evidence type="ECO:0000313" key="2">
    <source>
        <dbReference type="EMBL" id="MCS0588284.1"/>
    </source>
</evidence>
<evidence type="ECO:0000313" key="3">
    <source>
        <dbReference type="Proteomes" id="UP001205560"/>
    </source>
</evidence>
<dbReference type="Proteomes" id="UP001205560">
    <property type="component" value="Unassembled WGS sequence"/>
</dbReference>
<sequence length="325" mass="37174">MSSAHVRPISVDQHPVTRHQYIVPTPSIDALMQKVKRLVRMHTPGAVIFAYPRFGKTYGIRYVKNALQGEYPGVVCLSCGTEAKKKPSEDGFFTTLLEATGHLGALTGSITRKRRRLIERISELVDASGYNWFVIFADEAQRLEVMEYEWLRDVHDCLERKGIRMITLLVGQPQLLNQKTAFRQSNHTQIILRFMIAEMRFDGLADPDSLATCLQGYDDAIHPPSTPWTYTRFFYPQAYDNGFRLVDEALALWDAFLRAHNSARINVQMEIPMQYFAHAVEIALETNMQLDRAGFKFTPEMWDEAVAESLFVEALRELHLGMPSN</sequence>